<evidence type="ECO:0000256" key="1">
    <source>
        <dbReference type="SAM" id="Phobius"/>
    </source>
</evidence>
<keyword evidence="3" id="KW-1185">Reference proteome</keyword>
<reference evidence="2 3" key="1">
    <citation type="journal article" date="2013" name="J. Mol. Microbiol. Biotechnol.">
        <title>Analysis of the Complete Genomes of Acholeplasma brassicae , A. palmae and A. laidlawii and Their Comparison to the Obligate Parasites from ' Candidatus Phytoplasma'.</title>
        <authorList>
            <person name="Kube M."/>
            <person name="Siewert C."/>
            <person name="Migdoll A.M."/>
            <person name="Duduk B."/>
            <person name="Holz S."/>
            <person name="Rabus R."/>
            <person name="Seemuller E."/>
            <person name="Mitrovic J."/>
            <person name="Muller I."/>
            <person name="Buttner C."/>
            <person name="Reinhardt R."/>
        </authorList>
    </citation>
    <scope>NUCLEOTIDE SEQUENCE [LARGE SCALE GENOMIC DNA]</scope>
    <source>
        <strain evidence="3">0502</strain>
    </source>
</reference>
<dbReference type="InterPro" id="IPR046690">
    <property type="entry name" value="DUF6560"/>
</dbReference>
<sequence>MPFLPTTGGVEILVMFFVLSILMTLFGITFIWYYIVWEIRIGDHEFIYRSMFGKSIQYEYTECKCVVTPARIDIYVDKKCILKISALSENWYELSNRIEPYMEKYQNE</sequence>
<keyword evidence="1" id="KW-1133">Transmembrane helix</keyword>
<dbReference type="AlphaFoldDB" id="U4KSD9"/>
<dbReference type="Pfam" id="PF20197">
    <property type="entry name" value="DUF6560"/>
    <property type="match status" value="1"/>
</dbReference>
<keyword evidence="1" id="KW-0812">Transmembrane</keyword>
<keyword evidence="1" id="KW-0472">Membrane</keyword>
<protein>
    <submittedName>
        <fullName evidence="2">Uncharacterized protein</fullName>
    </submittedName>
</protein>
<proteinExistence type="predicted"/>
<feature type="transmembrane region" description="Helical" evidence="1">
    <location>
        <begin position="12"/>
        <end position="35"/>
    </location>
</feature>
<dbReference type="STRING" id="61635.BN85315470"/>
<evidence type="ECO:0000313" key="3">
    <source>
        <dbReference type="Proteomes" id="UP000032737"/>
    </source>
</evidence>
<gene>
    <name evidence="2" type="ORF">BN85315470</name>
</gene>
<name>U4KSD9_9MOLU</name>
<dbReference type="Proteomes" id="UP000032737">
    <property type="component" value="Chromosome"/>
</dbReference>
<dbReference type="EMBL" id="FO681348">
    <property type="protein sequence ID" value="CCV66568.1"/>
    <property type="molecule type" value="Genomic_DNA"/>
</dbReference>
<dbReference type="HOGENOM" id="CLU_2191199_0_0_14"/>
<organism evidence="2 3">
    <name type="scientific">Acholeplasma brassicae</name>
    <dbReference type="NCBI Taxonomy" id="61635"/>
    <lineage>
        <taxon>Bacteria</taxon>
        <taxon>Bacillati</taxon>
        <taxon>Mycoplasmatota</taxon>
        <taxon>Mollicutes</taxon>
        <taxon>Acholeplasmatales</taxon>
        <taxon>Acholeplasmataceae</taxon>
        <taxon>Acholeplasma</taxon>
    </lineage>
</organism>
<accession>U4KSD9</accession>
<evidence type="ECO:0000313" key="2">
    <source>
        <dbReference type="EMBL" id="CCV66568.1"/>
    </source>
</evidence>
<dbReference type="KEGG" id="abra:BN85315470"/>